<dbReference type="Gene3D" id="2.60.40.10">
    <property type="entry name" value="Immunoglobulins"/>
    <property type="match status" value="1"/>
</dbReference>
<dbReference type="InterPro" id="IPR032350">
    <property type="entry name" value="Nbr1_FW"/>
</dbReference>
<dbReference type="Pfam" id="PF13443">
    <property type="entry name" value="HTH_26"/>
    <property type="match status" value="1"/>
</dbReference>
<dbReference type="CDD" id="cd14947">
    <property type="entry name" value="NBR1_like"/>
    <property type="match status" value="1"/>
</dbReference>
<keyword evidence="3" id="KW-1185">Reference proteome</keyword>
<evidence type="ECO:0000313" key="3">
    <source>
        <dbReference type="Proteomes" id="UP000005317"/>
    </source>
</evidence>
<feature type="domain" description="HTH cro/C1-type" evidence="1">
    <location>
        <begin position="12"/>
        <end position="67"/>
    </location>
</feature>
<dbReference type="PANTHER" id="PTHR20930:SF0">
    <property type="entry name" value="PROTEIN ILRUN"/>
    <property type="match status" value="1"/>
</dbReference>
<dbReference type="CDD" id="cd00093">
    <property type="entry name" value="HTH_XRE"/>
    <property type="match status" value="1"/>
</dbReference>
<reference evidence="3" key="1">
    <citation type="journal article" date="2011" name="Stand. Genomic Sci.">
        <title>Genome sequence of the filamentous, gliding Thiothrix nivea neotype strain (JP2(T)).</title>
        <authorList>
            <person name="Lapidus A."/>
            <person name="Nolan M."/>
            <person name="Lucas S."/>
            <person name="Glavina Del Rio T."/>
            <person name="Tice H."/>
            <person name="Cheng J.F."/>
            <person name="Tapia R."/>
            <person name="Han C."/>
            <person name="Goodwin L."/>
            <person name="Pitluck S."/>
            <person name="Liolios K."/>
            <person name="Pagani I."/>
            <person name="Ivanova N."/>
            <person name="Huntemann M."/>
            <person name="Mavromatis K."/>
            <person name="Mikhailova N."/>
            <person name="Pati A."/>
            <person name="Chen A."/>
            <person name="Palaniappan K."/>
            <person name="Land M."/>
            <person name="Brambilla E.M."/>
            <person name="Rohde M."/>
            <person name="Abt B."/>
            <person name="Verbarg S."/>
            <person name="Goker M."/>
            <person name="Bristow J."/>
            <person name="Eisen J.A."/>
            <person name="Markowitz V."/>
            <person name="Hugenholtz P."/>
            <person name="Kyrpides N.C."/>
            <person name="Klenk H.P."/>
            <person name="Woyke T."/>
        </authorList>
    </citation>
    <scope>NUCLEOTIDE SEQUENCE [LARGE SCALE GENOMIC DNA]</scope>
    <source>
        <strain evidence="3">ATCC 35100 / DSM 5205 / JP2</strain>
    </source>
</reference>
<dbReference type="Pfam" id="PF16158">
    <property type="entry name" value="N_BRCA1_IG"/>
    <property type="match status" value="1"/>
</dbReference>
<organism evidence="2 3">
    <name type="scientific">Thiothrix nivea (strain ATCC 35100 / DSM 5205 / JP2)</name>
    <dbReference type="NCBI Taxonomy" id="870187"/>
    <lineage>
        <taxon>Bacteria</taxon>
        <taxon>Pseudomonadati</taxon>
        <taxon>Pseudomonadota</taxon>
        <taxon>Gammaproteobacteria</taxon>
        <taxon>Thiotrichales</taxon>
        <taxon>Thiotrichaceae</taxon>
        <taxon>Thiothrix</taxon>
    </lineage>
</organism>
<dbReference type="OrthoDB" id="166850at2"/>
<dbReference type="Gene3D" id="1.10.260.40">
    <property type="entry name" value="lambda repressor-like DNA-binding domains"/>
    <property type="match status" value="1"/>
</dbReference>
<accession>A0A656HGK1</accession>
<dbReference type="InterPro" id="IPR010982">
    <property type="entry name" value="Lambda_DNA-bd_dom_sf"/>
</dbReference>
<protein>
    <submittedName>
        <fullName evidence="2">Helix-turn-helix domain protein</fullName>
    </submittedName>
</protein>
<dbReference type="AlphaFoldDB" id="A0A656HGK1"/>
<dbReference type="InterPro" id="IPR013783">
    <property type="entry name" value="Ig-like_fold"/>
</dbReference>
<dbReference type="EMBL" id="JH651384">
    <property type="protein sequence ID" value="EIJ34319.1"/>
    <property type="molecule type" value="Genomic_DNA"/>
</dbReference>
<dbReference type="SMART" id="SM00530">
    <property type="entry name" value="HTH_XRE"/>
    <property type="match status" value="1"/>
</dbReference>
<name>A0A656HGK1_THINJ</name>
<evidence type="ECO:0000259" key="1">
    <source>
        <dbReference type="PROSITE" id="PS50943"/>
    </source>
</evidence>
<dbReference type="PROSITE" id="PS50943">
    <property type="entry name" value="HTH_CROC1"/>
    <property type="match status" value="1"/>
</dbReference>
<dbReference type="RefSeq" id="WP_002708250.1">
    <property type="nucleotide sequence ID" value="NZ_JH651384.1"/>
</dbReference>
<dbReference type="Proteomes" id="UP000005317">
    <property type="component" value="Unassembled WGS sequence"/>
</dbReference>
<evidence type="ECO:0000313" key="2">
    <source>
        <dbReference type="EMBL" id="EIJ34319.1"/>
    </source>
</evidence>
<proteinExistence type="predicted"/>
<dbReference type="InterPro" id="IPR001387">
    <property type="entry name" value="Cro/C1-type_HTH"/>
</dbReference>
<dbReference type="GO" id="GO:0003677">
    <property type="term" value="F:DNA binding"/>
    <property type="evidence" value="ECO:0007669"/>
    <property type="project" value="InterPro"/>
</dbReference>
<sequence length="221" mass="24588">MITVDTRFSLFLRQKILGRGTSISQFAKEAEISRRTLHNLLDGSVAEAKFKTLLKLAIALGIHPQELLSLYVKSIDFTYDDASSISERADTLINGDDIGFIEDMTIPDGSTVSACATFEKIWNIQNTGSVHWQGRSLICVNELLEVRGMDGRRVIHGLRAAKQRYPVPDLTPGERVELAIRFTAPCYPCTVISCWKMVDANGELCFPKNEPLSCLVRVIAL</sequence>
<dbReference type="PANTHER" id="PTHR20930">
    <property type="entry name" value="OVARIAN CARCINOMA ANTIGEN CA125-RELATED"/>
    <property type="match status" value="1"/>
</dbReference>
<dbReference type="SUPFAM" id="SSF47413">
    <property type="entry name" value="lambda repressor-like DNA-binding domains"/>
    <property type="match status" value="1"/>
</dbReference>
<gene>
    <name evidence="2" type="ORF">Thini_1738</name>
</gene>